<organism evidence="1">
    <name type="scientific">uncultured Caudovirales phage</name>
    <dbReference type="NCBI Taxonomy" id="2100421"/>
    <lineage>
        <taxon>Viruses</taxon>
        <taxon>Duplodnaviria</taxon>
        <taxon>Heunggongvirae</taxon>
        <taxon>Uroviricota</taxon>
        <taxon>Caudoviricetes</taxon>
        <taxon>Peduoviridae</taxon>
        <taxon>Maltschvirus</taxon>
        <taxon>Maltschvirus maltsch</taxon>
    </lineage>
</organism>
<dbReference type="EMBL" id="LR798401">
    <property type="protein sequence ID" value="CAB5229274.1"/>
    <property type="molecule type" value="Genomic_DNA"/>
</dbReference>
<proteinExistence type="predicted"/>
<sequence>MACVLTQGLSALECRSNAGGVAAVYLTELANVESYTLTAGVITSMTLATGKQFWTYAQLKETSDWKEDFKISASKGTIGYEQTVSLFIPKRDTDKRNELYLLAQNTVMVIVKDLNGYYVVVGLVRGCDLADGSTYTSGKMISDDNAWSLNLQAKEGQPAPELDATLITDLLLPAS</sequence>
<evidence type="ECO:0000313" key="1">
    <source>
        <dbReference type="EMBL" id="CAB4178150.1"/>
    </source>
</evidence>
<protein>
    <submittedName>
        <fullName evidence="1">Uncharacterized protein</fullName>
    </submittedName>
</protein>
<dbReference type="EMBL" id="LR796962">
    <property type="protein sequence ID" value="CAB4178150.1"/>
    <property type="molecule type" value="Genomic_DNA"/>
</dbReference>
<name>A0A6J5Q195_9CAUD</name>
<evidence type="ECO:0000313" key="2">
    <source>
        <dbReference type="EMBL" id="CAB5229274.1"/>
    </source>
</evidence>
<accession>A0A6J5Q195</accession>
<reference evidence="1" key="1">
    <citation type="submission" date="2020-05" db="EMBL/GenBank/DDBJ databases">
        <authorList>
            <person name="Chiriac C."/>
            <person name="Salcher M."/>
            <person name="Ghai R."/>
            <person name="Kavagutti S V."/>
        </authorList>
    </citation>
    <scope>NUCLEOTIDE SEQUENCE</scope>
</reference>
<gene>
    <name evidence="1" type="ORF">UFOVP1015_43</name>
    <name evidence="2" type="ORF">UFOVP1551_24</name>
</gene>